<evidence type="ECO:0000313" key="10">
    <source>
        <dbReference type="Proteomes" id="UP001500618"/>
    </source>
</evidence>
<feature type="domain" description="Protein kinase" evidence="8">
    <location>
        <begin position="1"/>
        <end position="245"/>
    </location>
</feature>
<dbReference type="Pfam" id="PF13360">
    <property type="entry name" value="PQQ_2"/>
    <property type="match status" value="1"/>
</dbReference>
<dbReference type="InterPro" id="IPR008271">
    <property type="entry name" value="Ser/Thr_kinase_AS"/>
</dbReference>
<dbReference type="SUPFAM" id="SSF50998">
    <property type="entry name" value="Quinoprotein alcohol dehydrogenase-like"/>
    <property type="match status" value="1"/>
</dbReference>
<keyword evidence="3" id="KW-0808">Transferase</keyword>
<dbReference type="PROSITE" id="PS00108">
    <property type="entry name" value="PROTEIN_KINASE_ST"/>
    <property type="match status" value="1"/>
</dbReference>
<dbReference type="PANTHER" id="PTHR43289">
    <property type="entry name" value="MITOGEN-ACTIVATED PROTEIN KINASE KINASE KINASE 20-RELATED"/>
    <property type="match status" value="1"/>
</dbReference>
<evidence type="ECO:0000313" key="9">
    <source>
        <dbReference type="EMBL" id="GAA1676382.1"/>
    </source>
</evidence>
<evidence type="ECO:0000256" key="1">
    <source>
        <dbReference type="ARBA" id="ARBA00012513"/>
    </source>
</evidence>
<evidence type="ECO:0000259" key="8">
    <source>
        <dbReference type="PROSITE" id="PS50011"/>
    </source>
</evidence>
<dbReference type="PROSITE" id="PS50011">
    <property type="entry name" value="PROTEIN_KINASE_DOM"/>
    <property type="match status" value="1"/>
</dbReference>
<dbReference type="Gene3D" id="2.40.10.480">
    <property type="match status" value="1"/>
</dbReference>
<reference evidence="9 10" key="1">
    <citation type="journal article" date="2019" name="Int. J. Syst. Evol. Microbiol.">
        <title>The Global Catalogue of Microorganisms (GCM) 10K type strain sequencing project: providing services to taxonomists for standard genome sequencing and annotation.</title>
        <authorList>
            <consortium name="The Broad Institute Genomics Platform"/>
            <consortium name="The Broad Institute Genome Sequencing Center for Infectious Disease"/>
            <person name="Wu L."/>
            <person name="Ma J."/>
        </authorList>
    </citation>
    <scope>NUCLEOTIDE SEQUENCE [LARGE SCALE GENOMIC DNA]</scope>
    <source>
        <strain evidence="9 10">JCM 14718</strain>
    </source>
</reference>
<keyword evidence="4" id="KW-0547">Nucleotide-binding</keyword>
<dbReference type="InterPro" id="IPR011009">
    <property type="entry name" value="Kinase-like_dom_sf"/>
</dbReference>
<evidence type="ECO:0000256" key="6">
    <source>
        <dbReference type="ARBA" id="ARBA00022840"/>
    </source>
</evidence>
<dbReference type="Gene3D" id="2.40.128.630">
    <property type="match status" value="1"/>
</dbReference>
<keyword evidence="10" id="KW-1185">Reference proteome</keyword>
<dbReference type="SMART" id="SM00564">
    <property type="entry name" value="PQQ"/>
    <property type="match status" value="4"/>
</dbReference>
<dbReference type="InterPro" id="IPR002372">
    <property type="entry name" value="PQQ_rpt_dom"/>
</dbReference>
<gene>
    <name evidence="9" type="ORF">GCM10009765_27180</name>
</gene>
<evidence type="ECO:0000256" key="5">
    <source>
        <dbReference type="ARBA" id="ARBA00022777"/>
    </source>
</evidence>
<proteinExistence type="predicted"/>
<dbReference type="SUPFAM" id="SSF56112">
    <property type="entry name" value="Protein kinase-like (PK-like)"/>
    <property type="match status" value="1"/>
</dbReference>
<feature type="compositionally biased region" description="Pro residues" evidence="7">
    <location>
        <begin position="337"/>
        <end position="346"/>
    </location>
</feature>
<dbReference type="Gene3D" id="3.30.200.20">
    <property type="entry name" value="Phosphorylase Kinase, domain 1"/>
    <property type="match status" value="1"/>
</dbReference>
<feature type="region of interest" description="Disordered" evidence="7">
    <location>
        <begin position="246"/>
        <end position="346"/>
    </location>
</feature>
<dbReference type="InterPro" id="IPR015943">
    <property type="entry name" value="WD40/YVTN_repeat-like_dom_sf"/>
</dbReference>
<evidence type="ECO:0000256" key="4">
    <source>
        <dbReference type="ARBA" id="ARBA00022741"/>
    </source>
</evidence>
<dbReference type="Proteomes" id="UP001500618">
    <property type="component" value="Unassembled WGS sequence"/>
</dbReference>
<dbReference type="PANTHER" id="PTHR43289:SF6">
    <property type="entry name" value="SERINE_THREONINE-PROTEIN KINASE NEKL-3"/>
    <property type="match status" value="1"/>
</dbReference>
<dbReference type="InterPro" id="IPR011047">
    <property type="entry name" value="Quinoprotein_ADH-like_sf"/>
</dbReference>
<dbReference type="Pfam" id="PF00069">
    <property type="entry name" value="Pkinase"/>
    <property type="match status" value="1"/>
</dbReference>
<dbReference type="EMBL" id="BAAANY010000009">
    <property type="protein sequence ID" value="GAA1676382.1"/>
    <property type="molecule type" value="Genomic_DNA"/>
</dbReference>
<evidence type="ECO:0000256" key="7">
    <source>
        <dbReference type="SAM" id="MobiDB-lite"/>
    </source>
</evidence>
<dbReference type="Gene3D" id="1.10.510.10">
    <property type="entry name" value="Transferase(Phosphotransferase) domain 1"/>
    <property type="match status" value="1"/>
</dbReference>
<evidence type="ECO:0000256" key="3">
    <source>
        <dbReference type="ARBA" id="ARBA00022679"/>
    </source>
</evidence>
<protein>
    <recommendedName>
        <fullName evidence="1">non-specific serine/threonine protein kinase</fullName>
        <ecNumber evidence="1">2.7.11.1</ecNumber>
    </recommendedName>
</protein>
<keyword evidence="2" id="KW-0723">Serine/threonine-protein kinase</keyword>
<organism evidence="9 10">
    <name type="scientific">Fodinicola feengrottensis</name>
    <dbReference type="NCBI Taxonomy" id="435914"/>
    <lineage>
        <taxon>Bacteria</taxon>
        <taxon>Bacillati</taxon>
        <taxon>Actinomycetota</taxon>
        <taxon>Actinomycetes</taxon>
        <taxon>Mycobacteriales</taxon>
        <taxon>Fodinicola</taxon>
    </lineage>
</organism>
<keyword evidence="5" id="KW-0418">Kinase</keyword>
<sequence>MGTVWRAHDDVLDREVALKEVHLPPGLSESERQDSFRRLLREARLGARLHHAGIVPVHDVLTADDRPWIVMDLLSGRSLEGVIKEDGPLPPDLVARIGLALLAALEVAHEAGILHRDVKPANVIVDSRGNPTLTDFGIAFEMNKSSTTATGHVIGSPAYIAPERVRGETAGPPSDLYSLGATLYTAVEGRPPYTRDGQLVTMAAAVTEDPDPMRLAGWLTPILLGLLDKDPRRRWNADRCRRAFESHGQDGVDGGSVGGAMPTTMSPYPTLPDGRTPGAPRPSDAAPAGWAPTGPPPPTPYPSGQYPSGQYGSGQYPSDQYGAAPLSPAPQSSVPQSPGPYPSGPYPAPYQAVPPYRPPAPRRRRRWIGRTIGLTIVAVLVAADIGVGSHVPGWVQSLGNIASGTGLQSFFVESPPVPVADPKSTDVFAIGYSSGVSGQTMSVRRLNPTDGSTVWTGDSLGEIDPYAVVVAANPVSVAVSKTTVQAFNPATGKVLWTQTLSADLAGYGQNVCAAIVGNHVVVLSKDGNVQAFDLTSGTPTWHKQLSSTPTYLHVANGTVAVDDTVTGDSYGQTLLFFNPATGAATRLEPKCQHFPGQVRPQDDDWFFSADGNSVMVMFGVNADCVQGYNTHSLRKIWEHQPQPVIEAAGPDDVIGRLGGVQWDAADQLFTADPTSGNIQSLVSRKNVKFLPRGIVNGVAMIEVAPTYDSSKPTLLAVDAKTKKVLWEQPSRNHKTEDAQLAGFSAGNVLVVSCSGSESGGGPCKYDLLNPRTGATITSSTGTAGSSSPRLASITGNGQFTYILDKDGHLVTLDAKTAAVKSSIGGR</sequence>
<dbReference type="Gene3D" id="2.130.10.10">
    <property type="entry name" value="YVTN repeat-like/Quinoprotein amine dehydrogenase"/>
    <property type="match status" value="1"/>
</dbReference>
<feature type="compositionally biased region" description="Low complexity" evidence="7">
    <location>
        <begin position="302"/>
        <end position="336"/>
    </location>
</feature>
<evidence type="ECO:0000256" key="2">
    <source>
        <dbReference type="ARBA" id="ARBA00022527"/>
    </source>
</evidence>
<dbReference type="InterPro" id="IPR018391">
    <property type="entry name" value="PQQ_b-propeller_rpt"/>
</dbReference>
<dbReference type="EC" id="2.7.11.1" evidence="1"/>
<accession>A0ABN2GT27</accession>
<dbReference type="CDD" id="cd14014">
    <property type="entry name" value="STKc_PknB_like"/>
    <property type="match status" value="1"/>
</dbReference>
<name>A0ABN2GT27_9ACTN</name>
<dbReference type="InterPro" id="IPR000719">
    <property type="entry name" value="Prot_kinase_dom"/>
</dbReference>
<keyword evidence="6" id="KW-0067">ATP-binding</keyword>
<dbReference type="SMART" id="SM00220">
    <property type="entry name" value="S_TKc"/>
    <property type="match status" value="1"/>
</dbReference>
<comment type="caution">
    <text evidence="9">The sequence shown here is derived from an EMBL/GenBank/DDBJ whole genome shotgun (WGS) entry which is preliminary data.</text>
</comment>